<feature type="transmembrane region" description="Helical" evidence="1">
    <location>
        <begin position="120"/>
        <end position="142"/>
    </location>
</feature>
<evidence type="ECO:0000256" key="1">
    <source>
        <dbReference type="SAM" id="Phobius"/>
    </source>
</evidence>
<keyword evidence="1" id="KW-1133">Transmembrane helix</keyword>
<feature type="transmembrane region" description="Helical" evidence="1">
    <location>
        <begin position="88"/>
        <end position="108"/>
    </location>
</feature>
<protein>
    <submittedName>
        <fullName evidence="2">Uu.00g056740.m01.CDS01</fullName>
    </submittedName>
</protein>
<evidence type="ECO:0000313" key="2">
    <source>
        <dbReference type="EMBL" id="CAJ2509774.1"/>
    </source>
</evidence>
<feature type="transmembrane region" description="Helical" evidence="1">
    <location>
        <begin position="269"/>
        <end position="294"/>
    </location>
</feature>
<feature type="transmembrane region" description="Helical" evidence="1">
    <location>
        <begin position="366"/>
        <end position="391"/>
    </location>
</feature>
<keyword evidence="1" id="KW-0472">Membrane</keyword>
<feature type="transmembrane region" description="Helical" evidence="1">
    <location>
        <begin position="336"/>
        <end position="354"/>
    </location>
</feature>
<dbReference type="Proteomes" id="UP001295740">
    <property type="component" value="Unassembled WGS sequence"/>
</dbReference>
<comment type="caution">
    <text evidence="2">The sequence shown here is derived from an EMBL/GenBank/DDBJ whole genome shotgun (WGS) entry which is preliminary data.</text>
</comment>
<sequence>MSPNFTNRTAAVALILAHLFGLFALHGSLYRSGYIDALIRLWCEGPHYLPGSTNTILPRYTGINLLDKLLTLAGVMFANVTDGSLPQLSLYAVHFAGQYLGILTVLMLEGMRSGNQSSTFRFFSCWACAMQIFSYGLVMPLYGVLHLLTSSASGVFGTELAEAASIINVLDVEVVPEALLIGYTLPAILMSLPLPSNSLHQWFGGLWQGSPLWSMIMRKILCPRLPANVQPLRASNVGKKEWESDLGTTDSTSTGRNNESDKYRIISRAYIFAFICCAASHLVLVVIIFAVWIYPSGFTSSTRARMTLSEVFMPTPFYTTEKMLSMGSAMHAFFQYDQYIGSTAAIIWSSTLYINSRSQPLAAIGWIKLAFVVTVLSLISGPAGAVIWLMWERELVLLSYC</sequence>
<proteinExistence type="predicted"/>
<keyword evidence="3" id="KW-1185">Reference proteome</keyword>
<keyword evidence="1" id="KW-0812">Transmembrane</keyword>
<evidence type="ECO:0000313" key="3">
    <source>
        <dbReference type="Proteomes" id="UP001295740"/>
    </source>
</evidence>
<name>A0AAI8VS72_9PEZI</name>
<accession>A0AAI8VS72</accession>
<dbReference type="EMBL" id="CAUWAG010000013">
    <property type="protein sequence ID" value="CAJ2509774.1"/>
    <property type="molecule type" value="Genomic_DNA"/>
</dbReference>
<gene>
    <name evidence="2" type="ORF">KHLLAP_LOCUS10242</name>
</gene>
<reference evidence="2" key="1">
    <citation type="submission" date="2023-10" db="EMBL/GenBank/DDBJ databases">
        <authorList>
            <person name="Hackl T."/>
        </authorList>
    </citation>
    <scope>NUCLEOTIDE SEQUENCE</scope>
</reference>
<dbReference type="AlphaFoldDB" id="A0AAI8VS72"/>
<organism evidence="2 3">
    <name type="scientific">Anthostomella pinea</name>
    <dbReference type="NCBI Taxonomy" id="933095"/>
    <lineage>
        <taxon>Eukaryota</taxon>
        <taxon>Fungi</taxon>
        <taxon>Dikarya</taxon>
        <taxon>Ascomycota</taxon>
        <taxon>Pezizomycotina</taxon>
        <taxon>Sordariomycetes</taxon>
        <taxon>Xylariomycetidae</taxon>
        <taxon>Xylariales</taxon>
        <taxon>Xylariaceae</taxon>
        <taxon>Anthostomella</taxon>
    </lineage>
</organism>